<dbReference type="Proteomes" id="UP001174997">
    <property type="component" value="Unassembled WGS sequence"/>
</dbReference>
<dbReference type="EMBL" id="JAULSY010000165">
    <property type="protein sequence ID" value="KAK0660475.1"/>
    <property type="molecule type" value="Genomic_DNA"/>
</dbReference>
<sequence>MAQPVNPPERSMRNFGHFIVQPQKYYQPNEELKAFVFVAWVPNTGPSKDYQTCAVATLIRQEHNGNMLVGSEGYEVSSQVNTQRVTEHNIDMRVEAPDLAWDPNRPLVTWGSHVPNHRPAVFVFQRTMHAPSTVPGNAPSTFVRVIVYRDGFAPNSGALARGQSYPMLLERQRTRRCLSSGETYALEYLGVPPERWGRTPTGTLYKVEWSPGRSPRERLWSPDGTTYRIPDVGLTVRNAHHRTPTHPNIKTVLMAFRMGESHANGALITEEDLSPNFFPFFRQSPQGGGPTNEHVYTWKIILGEELVLPGPGEWMVIAWVYHVNREQNFNYWGRQVPQIIPGHFLEGGPKFCAVIDRFVAR</sequence>
<organism evidence="1 2">
    <name type="scientific">Cercophora samala</name>
    <dbReference type="NCBI Taxonomy" id="330535"/>
    <lineage>
        <taxon>Eukaryota</taxon>
        <taxon>Fungi</taxon>
        <taxon>Dikarya</taxon>
        <taxon>Ascomycota</taxon>
        <taxon>Pezizomycotina</taxon>
        <taxon>Sordariomycetes</taxon>
        <taxon>Sordariomycetidae</taxon>
        <taxon>Sordariales</taxon>
        <taxon>Lasiosphaeriaceae</taxon>
        <taxon>Cercophora</taxon>
    </lineage>
</organism>
<name>A0AA39YYJ5_9PEZI</name>
<dbReference type="AlphaFoldDB" id="A0AA39YYJ5"/>
<protein>
    <submittedName>
        <fullName evidence="1">Uncharacterized protein</fullName>
    </submittedName>
</protein>
<proteinExistence type="predicted"/>
<comment type="caution">
    <text evidence="1">The sequence shown here is derived from an EMBL/GenBank/DDBJ whole genome shotgun (WGS) entry which is preliminary data.</text>
</comment>
<reference evidence="1" key="1">
    <citation type="submission" date="2023-06" db="EMBL/GenBank/DDBJ databases">
        <title>Genome-scale phylogeny and comparative genomics of the fungal order Sordariales.</title>
        <authorList>
            <consortium name="Lawrence Berkeley National Laboratory"/>
            <person name="Hensen N."/>
            <person name="Bonometti L."/>
            <person name="Westerberg I."/>
            <person name="Brannstrom I.O."/>
            <person name="Guillou S."/>
            <person name="Cros-Aarteil S."/>
            <person name="Calhoun S."/>
            <person name="Haridas S."/>
            <person name="Kuo A."/>
            <person name="Mondo S."/>
            <person name="Pangilinan J."/>
            <person name="Riley R."/>
            <person name="Labutti K."/>
            <person name="Andreopoulos B."/>
            <person name="Lipzen A."/>
            <person name="Chen C."/>
            <person name="Yanf M."/>
            <person name="Daum C."/>
            <person name="Ng V."/>
            <person name="Clum A."/>
            <person name="Steindorff A."/>
            <person name="Ohm R."/>
            <person name="Martin F."/>
            <person name="Silar P."/>
            <person name="Natvig D."/>
            <person name="Lalanne C."/>
            <person name="Gautier V."/>
            <person name="Ament-Velasquez S.L."/>
            <person name="Kruys A."/>
            <person name="Hutchinson M.I."/>
            <person name="Powell A.J."/>
            <person name="Barry K."/>
            <person name="Miller A.N."/>
            <person name="Grigoriev I.V."/>
            <person name="Debuchy R."/>
            <person name="Gladieux P."/>
            <person name="Thoren M.H."/>
            <person name="Johannesson H."/>
        </authorList>
    </citation>
    <scope>NUCLEOTIDE SEQUENCE</scope>
    <source>
        <strain evidence="1">CBS 307.81</strain>
    </source>
</reference>
<gene>
    <name evidence="1" type="ORF">QBC41DRAFT_307661</name>
</gene>
<evidence type="ECO:0000313" key="1">
    <source>
        <dbReference type="EMBL" id="KAK0660475.1"/>
    </source>
</evidence>
<accession>A0AA39YYJ5</accession>
<evidence type="ECO:0000313" key="2">
    <source>
        <dbReference type="Proteomes" id="UP001174997"/>
    </source>
</evidence>
<keyword evidence="2" id="KW-1185">Reference proteome</keyword>